<dbReference type="Gene3D" id="1.10.10.10">
    <property type="entry name" value="Winged helix-like DNA-binding domain superfamily/Winged helix DNA-binding domain"/>
    <property type="match status" value="1"/>
</dbReference>
<dbReference type="SUPFAM" id="SSF46785">
    <property type="entry name" value="Winged helix' DNA-binding domain"/>
    <property type="match status" value="1"/>
</dbReference>
<protein>
    <submittedName>
        <fullName evidence="2">Rrf2 family transcriptional regulator</fullName>
    </submittedName>
</protein>
<gene>
    <name evidence="2" type="ORF">J8J14_22395</name>
</gene>
<dbReference type="RefSeq" id="WP_209381783.1">
    <property type="nucleotide sequence ID" value="NZ_JAGIZB010000039.1"/>
</dbReference>
<accession>A0ABS4AKH1</accession>
<dbReference type="EMBL" id="JAGIZB010000039">
    <property type="protein sequence ID" value="MBP0447515.1"/>
    <property type="molecule type" value="Genomic_DNA"/>
</dbReference>
<dbReference type="PANTHER" id="PTHR33221:SF4">
    <property type="entry name" value="HTH-TYPE TRANSCRIPTIONAL REPRESSOR NSRR"/>
    <property type="match status" value="1"/>
</dbReference>
<sequence>MRLTVYTDYSLRMLMYLAVKDDGLATISDVAAAYGISKAHLTKVAHQLGVAGYVGTVRGKGGGLRLARPAEAIGLGEVVRRTEPDMALVPCFAPVHGSCPIVPACGLRGALHEARGAFLAVLDRYSVADLVERRVELAALLHAA</sequence>
<dbReference type="PANTHER" id="PTHR33221">
    <property type="entry name" value="WINGED HELIX-TURN-HELIX TRANSCRIPTIONAL REGULATOR, RRF2 FAMILY"/>
    <property type="match status" value="1"/>
</dbReference>
<evidence type="ECO:0000313" key="3">
    <source>
        <dbReference type="Proteomes" id="UP000681594"/>
    </source>
</evidence>
<reference evidence="2 3" key="1">
    <citation type="submission" date="2021-03" db="EMBL/GenBank/DDBJ databases">
        <authorList>
            <person name="So Y."/>
        </authorList>
    </citation>
    <scope>NUCLEOTIDE SEQUENCE [LARGE SCALE GENOMIC DNA]</scope>
    <source>
        <strain evidence="2 3">SSH11</strain>
    </source>
</reference>
<dbReference type="InterPro" id="IPR036390">
    <property type="entry name" value="WH_DNA-bd_sf"/>
</dbReference>
<dbReference type="InterPro" id="IPR000944">
    <property type="entry name" value="Tscrpt_reg_Rrf2"/>
</dbReference>
<organism evidence="2 3">
    <name type="scientific">Pararoseomonas baculiformis</name>
    <dbReference type="NCBI Taxonomy" id="2820812"/>
    <lineage>
        <taxon>Bacteria</taxon>
        <taxon>Pseudomonadati</taxon>
        <taxon>Pseudomonadota</taxon>
        <taxon>Alphaproteobacteria</taxon>
        <taxon>Acetobacterales</taxon>
        <taxon>Acetobacteraceae</taxon>
        <taxon>Pararoseomonas</taxon>
    </lineage>
</organism>
<evidence type="ECO:0000313" key="2">
    <source>
        <dbReference type="EMBL" id="MBP0447515.1"/>
    </source>
</evidence>
<proteinExistence type="predicted"/>
<dbReference type="Proteomes" id="UP000681594">
    <property type="component" value="Unassembled WGS sequence"/>
</dbReference>
<evidence type="ECO:0000256" key="1">
    <source>
        <dbReference type="ARBA" id="ARBA00023125"/>
    </source>
</evidence>
<keyword evidence="3" id="KW-1185">Reference proteome</keyword>
<dbReference type="PROSITE" id="PS51197">
    <property type="entry name" value="HTH_RRF2_2"/>
    <property type="match status" value="1"/>
</dbReference>
<keyword evidence="1" id="KW-0238">DNA-binding</keyword>
<comment type="caution">
    <text evidence="2">The sequence shown here is derived from an EMBL/GenBank/DDBJ whole genome shotgun (WGS) entry which is preliminary data.</text>
</comment>
<dbReference type="Pfam" id="PF02082">
    <property type="entry name" value="Rrf2"/>
    <property type="match status" value="1"/>
</dbReference>
<name>A0ABS4AKH1_9PROT</name>
<dbReference type="InterPro" id="IPR036388">
    <property type="entry name" value="WH-like_DNA-bd_sf"/>
</dbReference>
<dbReference type="NCBIfam" id="TIGR00738">
    <property type="entry name" value="rrf2_super"/>
    <property type="match status" value="1"/>
</dbReference>